<reference evidence="5 6" key="5">
    <citation type="journal article" date="2011" name="ISME J.">
        <title>Dual transcriptional profiling of a bacterial/fungal confrontation: Collimonas fungivorans versus Aspergillus niger.</title>
        <authorList>
            <person name="Mela F."/>
            <person name="Fritsche K."/>
            <person name="de Boer W."/>
            <person name="van Veen J.A."/>
            <person name="de Graaff L.H."/>
            <person name="van den Berg M."/>
            <person name="Leveau J.H."/>
        </authorList>
    </citation>
    <scope>NUCLEOTIDE SEQUENCE [LARGE SCALE GENOMIC DNA]</scope>
    <source>
        <strain evidence="5 6">Ter331</strain>
    </source>
</reference>
<dbReference type="GO" id="GO:0006729">
    <property type="term" value="P:tetrahydrobiopterin biosynthetic process"/>
    <property type="evidence" value="ECO:0007669"/>
    <property type="project" value="InterPro"/>
</dbReference>
<sequence>MSTFLTENCRNPIEQPWVAHLLSIRLLPVIELKFSRTDTSMPSSTHIGAAAAIQGLNGWAAVDGRDAIQKTFLFADFNAAFGFMTQAALLAEKMDHHPEWSNVYNRVAVLLTTHDANGVTDLDVRLAQFMDRHAGAAVKN</sequence>
<dbReference type="HAMAP" id="MF_00434">
    <property type="entry name" value="Pterin_4_alpha"/>
    <property type="match status" value="1"/>
</dbReference>
<name>G0A9N1_COLFT</name>
<evidence type="ECO:0000256" key="3">
    <source>
        <dbReference type="ARBA" id="ARBA00023239"/>
    </source>
</evidence>
<reference evidence="5 6" key="4">
    <citation type="journal article" date="2010" name="Environ. Microbiol.">
        <title>The bacterial genus Collimonas: mycophagy, weathering and other adaptive solutions to life in oligotrophic soil environments.</title>
        <authorList>
            <person name="Leveau J.H."/>
            <person name="Uroz S."/>
            <person name="de Boer W."/>
        </authorList>
    </citation>
    <scope>NUCLEOTIDE SEQUENCE [LARGE SCALE GENOMIC DNA]</scope>
    <source>
        <strain evidence="5 6">Ter331</strain>
    </source>
</reference>
<dbReference type="KEGG" id="cfu:CFU_2828"/>
<gene>
    <name evidence="5" type="ordered locus">CFU_2828</name>
</gene>
<evidence type="ECO:0000256" key="2">
    <source>
        <dbReference type="ARBA" id="ARBA00006472"/>
    </source>
</evidence>
<dbReference type="STRING" id="1005048.CFU_2828"/>
<proteinExistence type="inferred from homology"/>
<reference evidence="5 6" key="1">
    <citation type="journal article" date="2004" name="Environ. Microbiol.">
        <title>Phylogeny-function analysis of (meta)genomic libraries: screening for expression of ribosomal RNA genes by large-insert library fluorescent in situ hybridization (LIL-FISH).</title>
        <authorList>
            <person name="Leveau J.H."/>
            <person name="Gerards S."/>
            <person name="de Boer W."/>
            <person name="van Veen J.A."/>
        </authorList>
    </citation>
    <scope>NUCLEOTIDE SEQUENCE [LARGE SCALE GENOMIC DNA]</scope>
    <source>
        <strain evidence="5 6">Ter331</strain>
    </source>
</reference>
<protein>
    <recommendedName>
        <fullName evidence="4">Putative pterin-4-alpha-carbinolamine dehydratase</fullName>
        <shortName evidence="4">PHS</shortName>
        <ecNumber evidence="4">4.2.1.96</ecNumber>
    </recommendedName>
    <alternativeName>
        <fullName evidence="4">4-alpha-hydroxy-tetrahydropterin dehydratase</fullName>
    </alternativeName>
    <alternativeName>
        <fullName evidence="4">Pterin carbinolamine dehydratase</fullName>
        <shortName evidence="4">PCD</shortName>
    </alternativeName>
</protein>
<keyword evidence="3 4" id="KW-0456">Lyase</keyword>
<evidence type="ECO:0000256" key="1">
    <source>
        <dbReference type="ARBA" id="ARBA00001554"/>
    </source>
</evidence>
<dbReference type="EC" id="4.2.1.96" evidence="4"/>
<organism evidence="5 6">
    <name type="scientific">Collimonas fungivorans (strain Ter331)</name>
    <dbReference type="NCBI Taxonomy" id="1005048"/>
    <lineage>
        <taxon>Bacteria</taxon>
        <taxon>Pseudomonadati</taxon>
        <taxon>Pseudomonadota</taxon>
        <taxon>Betaproteobacteria</taxon>
        <taxon>Burkholderiales</taxon>
        <taxon>Oxalobacteraceae</taxon>
        <taxon>Collimonas</taxon>
    </lineage>
</organism>
<dbReference type="InterPro" id="IPR001533">
    <property type="entry name" value="Pterin_deHydtase"/>
</dbReference>
<dbReference type="AlphaFoldDB" id="G0A9N1"/>
<reference evidence="5 6" key="3">
    <citation type="journal article" date="2008" name="FEMS Microbiol. Ecol.">
        <title>Identification and characterization of genes underlying chitinolysis in Collimonas fungivorans Ter331.</title>
        <authorList>
            <person name="Fritsche K."/>
            <person name="de Boer W."/>
            <person name="Gerards S."/>
            <person name="van den Berg M."/>
            <person name="van Veen J.A."/>
            <person name="Leveau J.H."/>
        </authorList>
    </citation>
    <scope>NUCLEOTIDE SEQUENCE [LARGE SCALE GENOMIC DNA]</scope>
    <source>
        <strain evidence="5 6">Ter331</strain>
    </source>
</reference>
<reference evidence="6" key="6">
    <citation type="submission" date="2011-05" db="EMBL/GenBank/DDBJ databases">
        <title>Complete sequence of Collimonas fungivorans Ter331.</title>
        <authorList>
            <person name="Leveau J.H."/>
        </authorList>
    </citation>
    <scope>NUCLEOTIDE SEQUENCE [LARGE SCALE GENOMIC DNA]</scope>
    <source>
        <strain evidence="6">Ter331</strain>
    </source>
</reference>
<dbReference type="Pfam" id="PF01329">
    <property type="entry name" value="Pterin_4a"/>
    <property type="match status" value="1"/>
</dbReference>
<dbReference type="HOGENOM" id="CLU_081974_3_0_4"/>
<dbReference type="eggNOG" id="COG2154">
    <property type="taxonomic scope" value="Bacteria"/>
</dbReference>
<accession>G0A9N1</accession>
<dbReference type="NCBIfam" id="NF002018">
    <property type="entry name" value="PRK00823.1-3"/>
    <property type="match status" value="1"/>
</dbReference>
<reference evidence="5 6" key="2">
    <citation type="journal article" date="2006" name="J. Microbiol. Methods">
        <title>Genomic flank-sequencing of plasposon insertion sites for rapid identification of functional genes.</title>
        <authorList>
            <person name="Leveau J.H."/>
            <person name="Gerards S."/>
            <person name="Fritsche K."/>
            <person name="Zondag G."/>
            <person name="van Veen J.A."/>
        </authorList>
    </citation>
    <scope>NUCLEOTIDE SEQUENCE [LARGE SCALE GENOMIC DNA]</scope>
    <source>
        <strain evidence="5 6">Ter331</strain>
    </source>
</reference>
<evidence type="ECO:0000313" key="5">
    <source>
        <dbReference type="EMBL" id="AEK62654.1"/>
    </source>
</evidence>
<dbReference type="NCBIfam" id="NF002020">
    <property type="entry name" value="PRK00823.1-5"/>
    <property type="match status" value="1"/>
</dbReference>
<dbReference type="EMBL" id="CP002745">
    <property type="protein sequence ID" value="AEK62654.1"/>
    <property type="molecule type" value="Genomic_DNA"/>
</dbReference>
<evidence type="ECO:0000313" key="6">
    <source>
        <dbReference type="Proteomes" id="UP000008392"/>
    </source>
</evidence>
<dbReference type="PANTHER" id="PTHR12599">
    <property type="entry name" value="PTERIN-4-ALPHA-CARBINOLAMINE DEHYDRATASE"/>
    <property type="match status" value="1"/>
</dbReference>
<evidence type="ECO:0000256" key="4">
    <source>
        <dbReference type="HAMAP-Rule" id="MF_00434"/>
    </source>
</evidence>
<dbReference type="Proteomes" id="UP000008392">
    <property type="component" value="Chromosome"/>
</dbReference>
<dbReference type="SUPFAM" id="SSF55248">
    <property type="entry name" value="PCD-like"/>
    <property type="match status" value="1"/>
</dbReference>
<dbReference type="Gene3D" id="3.30.1360.20">
    <property type="entry name" value="Transcriptional coactivator/pterin dehydratase"/>
    <property type="match status" value="1"/>
</dbReference>
<keyword evidence="6" id="KW-1185">Reference proteome</keyword>
<dbReference type="GO" id="GO:0008124">
    <property type="term" value="F:4-alpha-hydroxytetrahydrobiopterin dehydratase activity"/>
    <property type="evidence" value="ECO:0007669"/>
    <property type="project" value="UniProtKB-UniRule"/>
</dbReference>
<dbReference type="CDD" id="cd00914">
    <property type="entry name" value="PCD_DCoH_subfamily_b"/>
    <property type="match status" value="1"/>
</dbReference>
<dbReference type="PANTHER" id="PTHR12599:SF0">
    <property type="entry name" value="PTERIN-4-ALPHA-CARBINOLAMINE DEHYDRATASE"/>
    <property type="match status" value="1"/>
</dbReference>
<comment type="catalytic activity">
    <reaction evidence="1 4">
        <text>(4aS,6R)-4a-hydroxy-L-erythro-5,6,7,8-tetrahydrobiopterin = (6R)-L-erythro-6,7-dihydrobiopterin + H2O</text>
        <dbReference type="Rhea" id="RHEA:11920"/>
        <dbReference type="ChEBI" id="CHEBI:15377"/>
        <dbReference type="ChEBI" id="CHEBI:15642"/>
        <dbReference type="ChEBI" id="CHEBI:43120"/>
        <dbReference type="EC" id="4.2.1.96"/>
    </reaction>
</comment>
<comment type="similarity">
    <text evidence="2 4">Belongs to the pterin-4-alpha-carbinolamine dehydratase family.</text>
</comment>
<dbReference type="InterPro" id="IPR036428">
    <property type="entry name" value="PCD_sf"/>
</dbReference>